<dbReference type="InterPro" id="IPR041527">
    <property type="entry name" value="YhcG_N"/>
</dbReference>
<dbReference type="EMBL" id="JACOQI010000088">
    <property type="protein sequence ID" value="MBC5772382.1"/>
    <property type="molecule type" value="Genomic_DNA"/>
</dbReference>
<dbReference type="InterPro" id="IPR011856">
    <property type="entry name" value="tRNA_endonuc-like_dom_sf"/>
</dbReference>
<reference evidence="3" key="1">
    <citation type="submission" date="2020-08" db="EMBL/GenBank/DDBJ databases">
        <title>Genome public.</title>
        <authorList>
            <person name="Liu C."/>
            <person name="Sun Q."/>
        </authorList>
    </citation>
    <scope>NUCLEOTIDE SEQUENCE</scope>
    <source>
        <strain evidence="3">BX15</strain>
    </source>
</reference>
<dbReference type="InterPro" id="IPR053148">
    <property type="entry name" value="PD-DEXK-like_domain"/>
</dbReference>
<dbReference type="InterPro" id="IPR009362">
    <property type="entry name" value="YhcG_C"/>
</dbReference>
<gene>
    <name evidence="3" type="ORF">H8Z83_19120</name>
</gene>
<feature type="domain" description="YhcG PDDEXK nuclease" evidence="1">
    <location>
        <begin position="175"/>
        <end position="329"/>
    </location>
</feature>
<accession>A0A923MP28</accession>
<proteinExistence type="predicted"/>
<protein>
    <submittedName>
        <fullName evidence="3">DUF1016 domain-containing protein</fullName>
    </submittedName>
</protein>
<keyword evidence="4" id="KW-1185">Reference proteome</keyword>
<dbReference type="Gene3D" id="3.40.1350.10">
    <property type="match status" value="1"/>
</dbReference>
<dbReference type="PANTHER" id="PTHR30547:SF5">
    <property type="entry name" value="NUCLEASE YHCG-RELATED"/>
    <property type="match status" value="1"/>
</dbReference>
<dbReference type="RefSeq" id="WP_187016478.1">
    <property type="nucleotide sequence ID" value="NZ_JACOQI010000088.1"/>
</dbReference>
<name>A0A923MP28_9FIRM</name>
<dbReference type="GO" id="GO:0003676">
    <property type="term" value="F:nucleic acid binding"/>
    <property type="evidence" value="ECO:0007669"/>
    <property type="project" value="InterPro"/>
</dbReference>
<feature type="domain" description="YhcG N-terminal" evidence="2">
    <location>
        <begin position="18"/>
        <end position="150"/>
    </location>
</feature>
<evidence type="ECO:0000259" key="1">
    <source>
        <dbReference type="Pfam" id="PF06250"/>
    </source>
</evidence>
<dbReference type="Pfam" id="PF06250">
    <property type="entry name" value="YhcG_C"/>
    <property type="match status" value="1"/>
</dbReference>
<sequence length="339" mass="39808">MDNELQANYTTEQTYHSIRHSIVSAQRSLSVAVNSAMVTAYWEIGEQIYKACGENDRAGYGKKLLQYLSAHLTAEFGKGFDESNLRKMRQFYCAYPIRDTLCPELSWSHYRLLMRVPNEKERAFYAEECAKSAWSVRQLERQIHTMYYQRILASQDKSLVAAEIQTTEPKPEYEKIIKDPYVMEFLQIQPDTHVYEGELEQALIDHLQHFLLELGRGFSFVARQKKFTLDGQNFFIDLVFYNYILKCFVLIDLKMGQLTHQDLGQMQMYVNYYTRELMNEGDTPPIGIVLCADKSDAVVKYTLPEDNHQIFASKYFTYLPTEEELKRELRLDEFQKLDE</sequence>
<evidence type="ECO:0000259" key="2">
    <source>
        <dbReference type="Pfam" id="PF17761"/>
    </source>
</evidence>
<dbReference type="Pfam" id="PF17761">
    <property type="entry name" value="DUF1016_N"/>
    <property type="match status" value="1"/>
</dbReference>
<dbReference type="Proteomes" id="UP000620327">
    <property type="component" value="Unassembled WGS sequence"/>
</dbReference>
<dbReference type="PANTHER" id="PTHR30547">
    <property type="entry name" value="UNCHARACTERIZED PROTEIN YHCG-RELATED"/>
    <property type="match status" value="1"/>
</dbReference>
<dbReference type="AlphaFoldDB" id="A0A923MP28"/>
<comment type="caution">
    <text evidence="3">The sequence shown here is derived from an EMBL/GenBank/DDBJ whole genome shotgun (WGS) entry which is preliminary data.</text>
</comment>
<organism evidence="3 4">
    <name type="scientific">Dysosmobacter segnis</name>
    <dbReference type="NCBI Taxonomy" id="2763042"/>
    <lineage>
        <taxon>Bacteria</taxon>
        <taxon>Bacillati</taxon>
        <taxon>Bacillota</taxon>
        <taxon>Clostridia</taxon>
        <taxon>Eubacteriales</taxon>
        <taxon>Oscillospiraceae</taxon>
        <taxon>Dysosmobacter</taxon>
    </lineage>
</organism>
<evidence type="ECO:0000313" key="3">
    <source>
        <dbReference type="EMBL" id="MBC5772382.1"/>
    </source>
</evidence>
<evidence type="ECO:0000313" key="4">
    <source>
        <dbReference type="Proteomes" id="UP000620327"/>
    </source>
</evidence>